<dbReference type="EMBL" id="CP016895">
    <property type="protein sequence ID" value="AOA59285.1"/>
    <property type="molecule type" value="Genomic_DNA"/>
</dbReference>
<dbReference type="SMART" id="SM00825">
    <property type="entry name" value="PKS_KS"/>
    <property type="match status" value="1"/>
</dbReference>
<gene>
    <name evidence="6" type="ORF">BFG52_13590</name>
</gene>
<proteinExistence type="inferred from homology"/>
<dbReference type="OrthoDB" id="9808669at2"/>
<dbReference type="GO" id="GO:0005829">
    <property type="term" value="C:cytosol"/>
    <property type="evidence" value="ECO:0007669"/>
    <property type="project" value="TreeGrafter"/>
</dbReference>
<dbReference type="KEGG" id="ala:BFG52_13590"/>
<dbReference type="Pfam" id="PF02801">
    <property type="entry name" value="Ketoacyl-synt_C"/>
    <property type="match status" value="1"/>
</dbReference>
<dbReference type="PANTHER" id="PTHR11712">
    <property type="entry name" value="POLYKETIDE SYNTHASE-RELATED"/>
    <property type="match status" value="1"/>
</dbReference>
<dbReference type="Pfam" id="PF00109">
    <property type="entry name" value="ketoacyl-synt"/>
    <property type="match status" value="1"/>
</dbReference>
<evidence type="ECO:0000313" key="7">
    <source>
        <dbReference type="Proteomes" id="UP000093391"/>
    </source>
</evidence>
<dbReference type="InterPro" id="IPR000794">
    <property type="entry name" value="Beta-ketoacyl_synthase"/>
</dbReference>
<comment type="pathway">
    <text evidence="1">Lipid metabolism; fatty acid biosynthesis.</text>
</comment>
<dbReference type="InterPro" id="IPR016039">
    <property type="entry name" value="Thiolase-like"/>
</dbReference>
<organism evidence="6 7">
    <name type="scientific">Acinetobacter larvae</name>
    <dbReference type="NCBI Taxonomy" id="1789224"/>
    <lineage>
        <taxon>Bacteria</taxon>
        <taxon>Pseudomonadati</taxon>
        <taxon>Pseudomonadota</taxon>
        <taxon>Gammaproteobacteria</taxon>
        <taxon>Moraxellales</taxon>
        <taxon>Moraxellaceae</taxon>
        <taxon>Acinetobacter</taxon>
    </lineage>
</organism>
<dbReference type="STRING" id="1789224.BFG52_13590"/>
<reference evidence="6 7" key="1">
    <citation type="submission" date="2016-08" db="EMBL/GenBank/DDBJ databases">
        <authorList>
            <person name="Seilhamer J.J."/>
        </authorList>
    </citation>
    <scope>NUCLEOTIDE SEQUENCE [LARGE SCALE GENOMIC DNA]</scope>
    <source>
        <strain evidence="6 7">BRTC-1</strain>
    </source>
</reference>
<evidence type="ECO:0000256" key="3">
    <source>
        <dbReference type="ARBA" id="ARBA00022679"/>
    </source>
</evidence>
<comment type="similarity">
    <text evidence="2 4">Belongs to the thiolase-like superfamily. Beta-ketoacyl-ACP synthases family.</text>
</comment>
<feature type="domain" description="Ketosynthase family 3 (KS3)" evidence="5">
    <location>
        <begin position="1"/>
        <end position="393"/>
    </location>
</feature>
<dbReference type="GO" id="GO:0004315">
    <property type="term" value="F:3-oxoacyl-[acyl-carrier-protein] synthase activity"/>
    <property type="evidence" value="ECO:0007669"/>
    <property type="project" value="InterPro"/>
</dbReference>
<dbReference type="Proteomes" id="UP000093391">
    <property type="component" value="Chromosome"/>
</dbReference>
<dbReference type="PANTHER" id="PTHR11712:SF320">
    <property type="entry name" value="BETA-KETOACYL SYNTHASE"/>
    <property type="match status" value="1"/>
</dbReference>
<dbReference type="InterPro" id="IPR020841">
    <property type="entry name" value="PKS_Beta-ketoAc_synthase_dom"/>
</dbReference>
<dbReference type="PROSITE" id="PS00606">
    <property type="entry name" value="KS3_1"/>
    <property type="match status" value="1"/>
</dbReference>
<evidence type="ECO:0000256" key="4">
    <source>
        <dbReference type="RuleBase" id="RU003694"/>
    </source>
</evidence>
<dbReference type="CDD" id="cd00834">
    <property type="entry name" value="KAS_I_II"/>
    <property type="match status" value="1"/>
</dbReference>
<accession>A0A1B2M261</accession>
<dbReference type="Gene3D" id="3.40.47.10">
    <property type="match status" value="1"/>
</dbReference>
<evidence type="ECO:0000256" key="2">
    <source>
        <dbReference type="ARBA" id="ARBA00008467"/>
    </source>
</evidence>
<dbReference type="PROSITE" id="PS52004">
    <property type="entry name" value="KS3_2"/>
    <property type="match status" value="1"/>
</dbReference>
<dbReference type="AlphaFoldDB" id="A0A1B2M261"/>
<protein>
    <submittedName>
        <fullName evidence="6">Beta-ketoacyl-[acyl-carrier-protein] synthase II</fullName>
    </submittedName>
</protein>
<dbReference type="InterPro" id="IPR018201">
    <property type="entry name" value="Ketoacyl_synth_AS"/>
</dbReference>
<dbReference type="SUPFAM" id="SSF53901">
    <property type="entry name" value="Thiolase-like"/>
    <property type="match status" value="2"/>
</dbReference>
<name>A0A1B2M261_9GAMM</name>
<dbReference type="UniPathway" id="UPA00094"/>
<keyword evidence="3 4" id="KW-0808">Transferase</keyword>
<keyword evidence="7" id="KW-1185">Reference proteome</keyword>
<evidence type="ECO:0000313" key="6">
    <source>
        <dbReference type="EMBL" id="AOA59285.1"/>
    </source>
</evidence>
<dbReference type="NCBIfam" id="NF006618">
    <property type="entry name" value="PRK09185.1"/>
    <property type="match status" value="1"/>
</dbReference>
<evidence type="ECO:0000259" key="5">
    <source>
        <dbReference type="PROSITE" id="PS52004"/>
    </source>
</evidence>
<evidence type="ECO:0000256" key="1">
    <source>
        <dbReference type="ARBA" id="ARBA00005194"/>
    </source>
</evidence>
<sequence length="396" mass="41996">MNRSSPSAVGIQYAASLSALGATATQLRQQLTDHSAQPLQASSQWIQGVTRWVGAYSGELLQAVPAPLDFWQSRHLRFALTALQQIEEAVLAHVASMDKTRLAIVVGTSTSGIADNEALIRAHLQGQNTTIWQAKQNMGCLAKALQCYLGWQGLSYTVSTACSSSAKALATAQRLLHADVADAVLVAGVDTLCHLTLNGFNSLENLSAGIAQPCGAARDGINIGEAASVFLLTKQSAAVQLLAAGESMDAWHISAPHPEGRGAAQAMRAALQQAQLPATAIDYLNLHGTATLHNDAMEIKALQQVFAQHRPAISSTKHLTGHCLGAAAALEAYICMQVLLDQAWLPLHHAHALDPALAEQNYVHDAQIDQHLRYVMSNSFAFGGSNISLIFATGHA</sequence>
<dbReference type="GO" id="GO:0006633">
    <property type="term" value="P:fatty acid biosynthetic process"/>
    <property type="evidence" value="ECO:0007669"/>
    <property type="project" value="UniProtKB-UniPathway"/>
</dbReference>
<dbReference type="InterPro" id="IPR014031">
    <property type="entry name" value="Ketoacyl_synth_C"/>
</dbReference>
<dbReference type="InterPro" id="IPR014030">
    <property type="entry name" value="Ketoacyl_synth_N"/>
</dbReference>
<dbReference type="RefSeq" id="WP_067557337.1">
    <property type="nucleotide sequence ID" value="NZ_CP016895.1"/>
</dbReference>